<sequence>MSDGFPKRPDTDTIWTRQEVESPCVKICVIHPEARLCTGCLRSIDEITQWTKMGPERRAEVMADLPSRRAALTKRRGGRAARLNRAARAD</sequence>
<keyword evidence="2" id="KW-1185">Reference proteome</keyword>
<dbReference type="Pfam" id="PF06945">
    <property type="entry name" value="DUF1289"/>
    <property type="match status" value="1"/>
</dbReference>
<dbReference type="EMBL" id="BAABHW010000001">
    <property type="protein sequence ID" value="GAA5069973.1"/>
    <property type="molecule type" value="Genomic_DNA"/>
</dbReference>
<evidence type="ECO:0008006" key="3">
    <source>
        <dbReference type="Google" id="ProtNLM"/>
    </source>
</evidence>
<reference evidence="2" key="1">
    <citation type="journal article" date="2019" name="Int. J. Syst. Evol. Microbiol.">
        <title>The Global Catalogue of Microorganisms (GCM) 10K type strain sequencing project: providing services to taxonomists for standard genome sequencing and annotation.</title>
        <authorList>
            <consortium name="The Broad Institute Genomics Platform"/>
            <consortium name="The Broad Institute Genome Sequencing Center for Infectious Disease"/>
            <person name="Wu L."/>
            <person name="Ma J."/>
        </authorList>
    </citation>
    <scope>NUCLEOTIDE SEQUENCE [LARGE SCALE GENOMIC DNA]</scope>
    <source>
        <strain evidence="2">JCM 18015</strain>
    </source>
</reference>
<accession>A0ABP9L2W4</accession>
<comment type="caution">
    <text evidence="1">The sequence shown here is derived from an EMBL/GenBank/DDBJ whole genome shotgun (WGS) entry which is preliminary data.</text>
</comment>
<dbReference type="InterPro" id="IPR010710">
    <property type="entry name" value="DUF1289"/>
</dbReference>
<dbReference type="RefSeq" id="WP_259546092.1">
    <property type="nucleotide sequence ID" value="NZ_BAABHW010000001.1"/>
</dbReference>
<dbReference type="PANTHER" id="PTHR35175">
    <property type="entry name" value="DUF1289 DOMAIN-CONTAINING PROTEIN"/>
    <property type="match status" value="1"/>
</dbReference>
<evidence type="ECO:0000313" key="1">
    <source>
        <dbReference type="EMBL" id="GAA5069973.1"/>
    </source>
</evidence>
<evidence type="ECO:0000313" key="2">
    <source>
        <dbReference type="Proteomes" id="UP001499910"/>
    </source>
</evidence>
<gene>
    <name evidence="1" type="ORF">GCM10023209_12280</name>
</gene>
<name>A0ABP9L2W4_9RHOB</name>
<protein>
    <recommendedName>
        <fullName evidence="3">DUF1289 domain-containing protein</fullName>
    </recommendedName>
</protein>
<organism evidence="1 2">
    <name type="scientific">[Roseibacterium] beibuensis</name>
    <dbReference type="NCBI Taxonomy" id="1193142"/>
    <lineage>
        <taxon>Bacteria</taxon>
        <taxon>Pseudomonadati</taxon>
        <taxon>Pseudomonadota</taxon>
        <taxon>Alphaproteobacteria</taxon>
        <taxon>Rhodobacterales</taxon>
        <taxon>Roseobacteraceae</taxon>
        <taxon>Roseicyclus</taxon>
    </lineage>
</organism>
<proteinExistence type="predicted"/>
<dbReference type="Proteomes" id="UP001499910">
    <property type="component" value="Unassembled WGS sequence"/>
</dbReference>
<dbReference type="PANTHER" id="PTHR35175:SF2">
    <property type="entry name" value="DUF1289 DOMAIN-CONTAINING PROTEIN"/>
    <property type="match status" value="1"/>
</dbReference>